<name>A0A9W6QVK5_9PSEU</name>
<dbReference type="InterPro" id="IPR056510">
    <property type="entry name" value="WapI"/>
</dbReference>
<keyword evidence="2" id="KW-1185">Reference proteome</keyword>
<evidence type="ECO:0000313" key="1">
    <source>
        <dbReference type="EMBL" id="GLY64533.1"/>
    </source>
</evidence>
<dbReference type="EMBL" id="BSTI01000002">
    <property type="protein sequence ID" value="GLY64533.1"/>
    <property type="molecule type" value="Genomic_DNA"/>
</dbReference>
<dbReference type="AlphaFoldDB" id="A0A9W6QVK5"/>
<reference evidence="1" key="1">
    <citation type="submission" date="2023-03" db="EMBL/GenBank/DDBJ databases">
        <title>Amycolatopsis taiwanensis NBRC 103393.</title>
        <authorList>
            <person name="Ichikawa N."/>
            <person name="Sato H."/>
            <person name="Tonouchi N."/>
        </authorList>
    </citation>
    <scope>NUCLEOTIDE SEQUENCE</scope>
    <source>
        <strain evidence="1">NBRC 103393</strain>
    </source>
</reference>
<organism evidence="1 2">
    <name type="scientific">Amycolatopsis taiwanensis</name>
    <dbReference type="NCBI Taxonomy" id="342230"/>
    <lineage>
        <taxon>Bacteria</taxon>
        <taxon>Bacillati</taxon>
        <taxon>Actinomycetota</taxon>
        <taxon>Actinomycetes</taxon>
        <taxon>Pseudonocardiales</taxon>
        <taxon>Pseudonocardiaceae</taxon>
        <taxon>Amycolatopsis</taxon>
    </lineage>
</organism>
<comment type="caution">
    <text evidence="1">The sequence shown here is derived from an EMBL/GenBank/DDBJ whole genome shotgun (WGS) entry which is preliminary data.</text>
</comment>
<dbReference type="Pfam" id="PF24716">
    <property type="entry name" value="WapI"/>
    <property type="match status" value="1"/>
</dbReference>
<accession>A0A9W6QVK5</accession>
<evidence type="ECO:0000313" key="2">
    <source>
        <dbReference type="Proteomes" id="UP001165136"/>
    </source>
</evidence>
<sequence length="251" mass="27849">MVMRPSAYGLTTFDQAAHFLLGFNAALEFEFLGRFNERLAEEFSEGRNLMWPGLARLVISRRLEGTGRSLDELDAKEQMNLLFALVNEFLDGEMFDEEDADDPDSVVIGSAAGDRVVIEVLGRMHPEANDFWDGNWLFSPVEVVTGGFTGRVPAGLRADELRSFRDELVRAYQDFGGVARLESMEDWLSLTVTVKPSGHVEIDGVAVDRMGSKNRLALHITDLDQSHLPTVIDSLTAIEEKFPAVGKRQGG</sequence>
<dbReference type="Proteomes" id="UP001165136">
    <property type="component" value="Unassembled WGS sequence"/>
</dbReference>
<protein>
    <submittedName>
        <fullName evidence="1">Uncharacterized protein</fullName>
    </submittedName>
</protein>
<proteinExistence type="predicted"/>
<gene>
    <name evidence="1" type="ORF">Atai01_11520</name>
</gene>